<evidence type="ECO:0000313" key="2">
    <source>
        <dbReference type="Proteomes" id="UP000681720"/>
    </source>
</evidence>
<name>A0A8S3HTB3_9BILA</name>
<reference evidence="1" key="1">
    <citation type="submission" date="2021-02" db="EMBL/GenBank/DDBJ databases">
        <authorList>
            <person name="Nowell W R."/>
        </authorList>
    </citation>
    <scope>NUCLEOTIDE SEQUENCE</scope>
</reference>
<accession>A0A8S3HTB3</accession>
<feature type="non-terminal residue" evidence="1">
    <location>
        <position position="111"/>
    </location>
</feature>
<feature type="non-terminal residue" evidence="1">
    <location>
        <position position="1"/>
    </location>
</feature>
<proteinExistence type="predicted"/>
<sequence length="111" mass="12759">MSNEPRKIQEAKNSCFNISESEEKENLGQIDRLLLDTEEKNELVKEFKKFISDYLKGEIVQYTSRWQARLGFYLLDTNVSKIESKNAKFEEAPMHSLSIPVIIPSPPVPAV</sequence>
<organism evidence="1 2">
    <name type="scientific">Rotaria magnacalcarata</name>
    <dbReference type="NCBI Taxonomy" id="392030"/>
    <lineage>
        <taxon>Eukaryota</taxon>
        <taxon>Metazoa</taxon>
        <taxon>Spiralia</taxon>
        <taxon>Gnathifera</taxon>
        <taxon>Rotifera</taxon>
        <taxon>Eurotatoria</taxon>
        <taxon>Bdelloidea</taxon>
        <taxon>Philodinida</taxon>
        <taxon>Philodinidae</taxon>
        <taxon>Rotaria</taxon>
    </lineage>
</organism>
<gene>
    <name evidence="1" type="ORF">GIL414_LOCUS70424</name>
</gene>
<evidence type="ECO:0000313" key="1">
    <source>
        <dbReference type="EMBL" id="CAF5184303.1"/>
    </source>
</evidence>
<dbReference type="EMBL" id="CAJOBJ010332179">
    <property type="protein sequence ID" value="CAF5184303.1"/>
    <property type="molecule type" value="Genomic_DNA"/>
</dbReference>
<dbReference type="AlphaFoldDB" id="A0A8S3HTB3"/>
<dbReference type="Proteomes" id="UP000681720">
    <property type="component" value="Unassembled WGS sequence"/>
</dbReference>
<comment type="caution">
    <text evidence="1">The sequence shown here is derived from an EMBL/GenBank/DDBJ whole genome shotgun (WGS) entry which is preliminary data.</text>
</comment>
<protein>
    <submittedName>
        <fullName evidence="1">Uncharacterized protein</fullName>
    </submittedName>
</protein>